<comment type="similarity">
    <text evidence="1">Belongs to the TMEM70 family.</text>
</comment>
<dbReference type="Pfam" id="PF06979">
    <property type="entry name" value="TMEM70"/>
    <property type="match status" value="1"/>
</dbReference>
<dbReference type="STRING" id="151549.A0A4C1XQ53"/>
<evidence type="ECO:0000256" key="1">
    <source>
        <dbReference type="ARBA" id="ARBA00005280"/>
    </source>
</evidence>
<protein>
    <submittedName>
        <fullName evidence="2">Transmembrane protein 70 homolog, mitochondrial</fullName>
    </submittedName>
</protein>
<gene>
    <name evidence="2" type="ORF">EVAR_49990_1</name>
</gene>
<dbReference type="GO" id="GO:0033615">
    <property type="term" value="P:mitochondrial proton-transporting ATP synthase complex assembly"/>
    <property type="evidence" value="ECO:0007669"/>
    <property type="project" value="TreeGrafter"/>
</dbReference>
<keyword evidence="2" id="KW-0472">Membrane</keyword>
<accession>A0A4C1XQ53</accession>
<dbReference type="PANTHER" id="PTHR13281">
    <property type="entry name" value="TRANSMEMBRANE PROTEIN 70, MITOCHONDRIAL"/>
    <property type="match status" value="1"/>
</dbReference>
<sequence length="166" mass="18731">MEKRNKYNYRRNNTNVRRTGSRAGIVIGNGTGIEIESCIGVENNHDQTLGRSERPCNGCFICGYCVRTSAPQRWPGEGRESLTTVVSDTTLSDTKAFNMLSELRFKPEDVDVPDVPGMFTTFNAKGKSLFVDARHFPDPNHYAKIMGYDKPIDFKMEENVNESKPE</sequence>
<evidence type="ECO:0000313" key="2">
    <source>
        <dbReference type="EMBL" id="GBP65183.1"/>
    </source>
</evidence>
<dbReference type="GO" id="GO:0031966">
    <property type="term" value="C:mitochondrial membrane"/>
    <property type="evidence" value="ECO:0007669"/>
    <property type="project" value="TreeGrafter"/>
</dbReference>
<dbReference type="InterPro" id="IPR009724">
    <property type="entry name" value="TMEM70"/>
</dbReference>
<name>A0A4C1XQ53_EUMVA</name>
<dbReference type="OrthoDB" id="156886at2759"/>
<keyword evidence="2" id="KW-0812">Transmembrane</keyword>
<dbReference type="Proteomes" id="UP000299102">
    <property type="component" value="Unassembled WGS sequence"/>
</dbReference>
<dbReference type="EMBL" id="BGZK01000922">
    <property type="protein sequence ID" value="GBP65183.1"/>
    <property type="molecule type" value="Genomic_DNA"/>
</dbReference>
<comment type="caution">
    <text evidence="2">The sequence shown here is derived from an EMBL/GenBank/DDBJ whole genome shotgun (WGS) entry which is preliminary data.</text>
</comment>
<reference evidence="2 3" key="1">
    <citation type="journal article" date="2019" name="Commun. Biol.">
        <title>The bagworm genome reveals a unique fibroin gene that provides high tensile strength.</title>
        <authorList>
            <person name="Kono N."/>
            <person name="Nakamura H."/>
            <person name="Ohtoshi R."/>
            <person name="Tomita M."/>
            <person name="Numata K."/>
            <person name="Arakawa K."/>
        </authorList>
    </citation>
    <scope>NUCLEOTIDE SEQUENCE [LARGE SCALE GENOMIC DNA]</scope>
</reference>
<keyword evidence="3" id="KW-1185">Reference proteome</keyword>
<dbReference type="AlphaFoldDB" id="A0A4C1XQ53"/>
<evidence type="ECO:0000313" key="3">
    <source>
        <dbReference type="Proteomes" id="UP000299102"/>
    </source>
</evidence>
<dbReference type="InterPro" id="IPR045325">
    <property type="entry name" value="TMEM70/TMEM186/TMEM223"/>
</dbReference>
<organism evidence="2 3">
    <name type="scientific">Eumeta variegata</name>
    <name type="common">Bagworm moth</name>
    <name type="synonym">Eumeta japonica</name>
    <dbReference type="NCBI Taxonomy" id="151549"/>
    <lineage>
        <taxon>Eukaryota</taxon>
        <taxon>Metazoa</taxon>
        <taxon>Ecdysozoa</taxon>
        <taxon>Arthropoda</taxon>
        <taxon>Hexapoda</taxon>
        <taxon>Insecta</taxon>
        <taxon>Pterygota</taxon>
        <taxon>Neoptera</taxon>
        <taxon>Endopterygota</taxon>
        <taxon>Lepidoptera</taxon>
        <taxon>Glossata</taxon>
        <taxon>Ditrysia</taxon>
        <taxon>Tineoidea</taxon>
        <taxon>Psychidae</taxon>
        <taxon>Oiketicinae</taxon>
        <taxon>Eumeta</taxon>
    </lineage>
</organism>
<proteinExistence type="inferred from homology"/>
<dbReference type="PANTHER" id="PTHR13281:SF0">
    <property type="entry name" value="TRANSMEMBRANE PROTEIN 70, MITOCHONDRIAL"/>
    <property type="match status" value="1"/>
</dbReference>